<evidence type="ECO:0000313" key="3">
    <source>
        <dbReference type="Proteomes" id="UP000637643"/>
    </source>
</evidence>
<evidence type="ECO:0000313" key="2">
    <source>
        <dbReference type="EMBL" id="GGF76603.1"/>
    </source>
</evidence>
<sequence length="44" mass="4961">MVKILNVVAALFVLLGIIGFFVSYHDVSDLKKDSEFWEQSASEN</sequence>
<dbReference type="RefSeq" id="WP_268240765.1">
    <property type="nucleotide sequence ID" value="NZ_BMKR01000007.1"/>
</dbReference>
<proteinExistence type="predicted"/>
<dbReference type="EMBL" id="BMKR01000007">
    <property type="protein sequence ID" value="GGF76603.1"/>
    <property type="molecule type" value="Genomic_DNA"/>
</dbReference>
<keyword evidence="1" id="KW-0812">Transmembrane</keyword>
<dbReference type="Proteomes" id="UP000637643">
    <property type="component" value="Unassembled WGS sequence"/>
</dbReference>
<organism evidence="2 3">
    <name type="scientific">Paenibacillus albidus</name>
    <dbReference type="NCBI Taxonomy" id="2041023"/>
    <lineage>
        <taxon>Bacteria</taxon>
        <taxon>Bacillati</taxon>
        <taxon>Bacillota</taxon>
        <taxon>Bacilli</taxon>
        <taxon>Bacillales</taxon>
        <taxon>Paenibacillaceae</taxon>
        <taxon>Paenibacillus</taxon>
    </lineage>
</organism>
<feature type="transmembrane region" description="Helical" evidence="1">
    <location>
        <begin position="6"/>
        <end position="24"/>
    </location>
</feature>
<accession>A0A917C7U8</accession>
<reference evidence="2" key="2">
    <citation type="submission" date="2020-09" db="EMBL/GenBank/DDBJ databases">
        <authorList>
            <person name="Sun Q."/>
            <person name="Zhou Y."/>
        </authorList>
    </citation>
    <scope>NUCLEOTIDE SEQUENCE</scope>
    <source>
        <strain evidence="2">CGMCC 1.16134</strain>
    </source>
</reference>
<name>A0A917C7U8_9BACL</name>
<reference evidence="2" key="1">
    <citation type="journal article" date="2014" name="Int. J. Syst. Evol. Microbiol.">
        <title>Complete genome sequence of Corynebacterium casei LMG S-19264T (=DSM 44701T), isolated from a smear-ripened cheese.</title>
        <authorList>
            <consortium name="US DOE Joint Genome Institute (JGI-PGF)"/>
            <person name="Walter F."/>
            <person name="Albersmeier A."/>
            <person name="Kalinowski J."/>
            <person name="Ruckert C."/>
        </authorList>
    </citation>
    <scope>NUCLEOTIDE SEQUENCE</scope>
    <source>
        <strain evidence="2">CGMCC 1.16134</strain>
    </source>
</reference>
<keyword evidence="1" id="KW-0472">Membrane</keyword>
<keyword evidence="3" id="KW-1185">Reference proteome</keyword>
<evidence type="ECO:0000256" key="1">
    <source>
        <dbReference type="SAM" id="Phobius"/>
    </source>
</evidence>
<protein>
    <submittedName>
        <fullName evidence="2">Uncharacterized protein</fullName>
    </submittedName>
</protein>
<comment type="caution">
    <text evidence="2">The sequence shown here is derived from an EMBL/GenBank/DDBJ whole genome shotgun (WGS) entry which is preliminary data.</text>
</comment>
<keyword evidence="1" id="KW-1133">Transmembrane helix</keyword>
<dbReference type="AlphaFoldDB" id="A0A917C7U8"/>
<gene>
    <name evidence="2" type="ORF">GCM10010912_22140</name>
</gene>